<comment type="caution">
    <text evidence="2">The sequence shown here is derived from an EMBL/GenBank/DDBJ whole genome shotgun (WGS) entry which is preliminary data.</text>
</comment>
<dbReference type="SUPFAM" id="SSF51161">
    <property type="entry name" value="Trimeric LpxA-like enzymes"/>
    <property type="match status" value="1"/>
</dbReference>
<dbReference type="PROSITE" id="PS50801">
    <property type="entry name" value="STAS"/>
    <property type="match status" value="1"/>
</dbReference>
<dbReference type="RefSeq" id="WP_339403185.1">
    <property type="nucleotide sequence ID" value="NZ_JBBGAZ010000003.1"/>
</dbReference>
<name>A0ABU8QFR2_9RHOB</name>
<dbReference type="InterPro" id="IPR011004">
    <property type="entry name" value="Trimer_LpxA-like_sf"/>
</dbReference>
<protein>
    <submittedName>
        <fullName evidence="2">STAS domain-containing protein</fullName>
    </submittedName>
</protein>
<dbReference type="Proteomes" id="UP001368270">
    <property type="component" value="Unassembled WGS sequence"/>
</dbReference>
<dbReference type="Pfam" id="PF01740">
    <property type="entry name" value="STAS"/>
    <property type="match status" value="1"/>
</dbReference>
<evidence type="ECO:0000313" key="2">
    <source>
        <dbReference type="EMBL" id="MEJ5218261.1"/>
    </source>
</evidence>
<dbReference type="InterPro" id="IPR036513">
    <property type="entry name" value="STAS_dom_sf"/>
</dbReference>
<dbReference type="Gene3D" id="2.160.10.10">
    <property type="entry name" value="Hexapeptide repeat proteins"/>
    <property type="match status" value="1"/>
</dbReference>
<gene>
    <name evidence="2" type="ORF">WG622_08420</name>
</gene>
<evidence type="ECO:0000313" key="3">
    <source>
        <dbReference type="Proteomes" id="UP001368270"/>
    </source>
</evidence>
<organism evidence="2 3">
    <name type="scientific">Cognatishimia coralii</name>
    <dbReference type="NCBI Taxonomy" id="3083254"/>
    <lineage>
        <taxon>Bacteria</taxon>
        <taxon>Pseudomonadati</taxon>
        <taxon>Pseudomonadota</taxon>
        <taxon>Alphaproteobacteria</taxon>
        <taxon>Rhodobacterales</taxon>
        <taxon>Paracoccaceae</taxon>
        <taxon>Cognatishimia</taxon>
    </lineage>
</organism>
<dbReference type="InterPro" id="IPR002645">
    <property type="entry name" value="STAS_dom"/>
</dbReference>
<keyword evidence="3" id="KW-1185">Reference proteome</keyword>
<sequence>MMLISTSNYFDGLTIIRFKTRRLRPDALRFLDKACDQSKRSQRQGIILDFERVRATNMSSIGALVELLGRHPKLDFAFCNMNVRIAQLIQDAGLDRHLQIFPTIDAALKSQLLQRHFLSETKAILNLSETSIELSKATGAATVAELDILGRPLVEHFLANLACFGMKEALICAPSDQLTRVRQLLDKIDHDFSLFFAPYALPSSNENKSVAPRGAYDYLDILQYNLPTDRPFLISSVNGLEKLKFRQIEEIDTASEETQSATKDLVKSQCHKGRTVHQILTAEQFENRVKYIPNVHPLRAKETSVQIPGHRQPPRLGTIKSLNDYFSALRVASKKITTDLPPVGEEIAANVWRGKGAKISHRARLSGFCYIGHHATIEPEAALKSFSVIGAHAIVSRRSLLDESCVLAGRRSLPNQIYRNGFVGAHEVKPLSFVSSEHPKNPIFTSRHLKSSAKLGAA</sequence>
<accession>A0ABU8QFR2</accession>
<dbReference type="EMBL" id="JBBGAZ010000003">
    <property type="protein sequence ID" value="MEJ5218261.1"/>
    <property type="molecule type" value="Genomic_DNA"/>
</dbReference>
<reference evidence="2 3" key="1">
    <citation type="submission" date="2024-03" db="EMBL/GenBank/DDBJ databases">
        <title>Cognatishimia coralii sp. nov., a marine bacterium isolated from coral surrounding seawater.</title>
        <authorList>
            <person name="Liu X."/>
            <person name="Liu S."/>
            <person name="Sun H."/>
            <person name="Zhang Y."/>
        </authorList>
    </citation>
    <scope>NUCLEOTIDE SEQUENCE [LARGE SCALE GENOMIC DNA]</scope>
    <source>
        <strain evidence="2 3">D5M38</strain>
    </source>
</reference>
<evidence type="ECO:0000259" key="1">
    <source>
        <dbReference type="PROSITE" id="PS50801"/>
    </source>
</evidence>
<feature type="domain" description="STAS" evidence="1">
    <location>
        <begin position="3"/>
        <end position="111"/>
    </location>
</feature>
<dbReference type="Gene3D" id="3.30.750.24">
    <property type="entry name" value="STAS domain"/>
    <property type="match status" value="1"/>
</dbReference>
<proteinExistence type="predicted"/>
<dbReference type="SUPFAM" id="SSF52091">
    <property type="entry name" value="SpoIIaa-like"/>
    <property type="match status" value="1"/>
</dbReference>